<dbReference type="SUPFAM" id="SSF109604">
    <property type="entry name" value="HD-domain/PDEase-like"/>
    <property type="match status" value="1"/>
</dbReference>
<organism evidence="1 2">
    <name type="scientific">Roseisolibacter agri</name>
    <dbReference type="NCBI Taxonomy" id="2014610"/>
    <lineage>
        <taxon>Bacteria</taxon>
        <taxon>Pseudomonadati</taxon>
        <taxon>Gemmatimonadota</taxon>
        <taxon>Gemmatimonadia</taxon>
        <taxon>Gemmatimonadales</taxon>
        <taxon>Gemmatimonadaceae</taxon>
        <taxon>Roseisolibacter</taxon>
    </lineage>
</organism>
<evidence type="ECO:0000313" key="1">
    <source>
        <dbReference type="EMBL" id="GLC27336.1"/>
    </source>
</evidence>
<accession>A0AA37QED2</accession>
<dbReference type="RefSeq" id="WP_284351777.1">
    <property type="nucleotide sequence ID" value="NZ_BRXS01000006.1"/>
</dbReference>
<reference evidence="1" key="1">
    <citation type="submission" date="2022-08" db="EMBL/GenBank/DDBJ databases">
        <title>Draft genome sequencing of Roseisolibacter agri AW1220.</title>
        <authorList>
            <person name="Tobiishi Y."/>
            <person name="Tonouchi A."/>
        </authorList>
    </citation>
    <scope>NUCLEOTIDE SEQUENCE</scope>
    <source>
        <strain evidence="1">AW1220</strain>
    </source>
</reference>
<evidence type="ECO:0008006" key="3">
    <source>
        <dbReference type="Google" id="ProtNLM"/>
    </source>
</evidence>
<comment type="caution">
    <text evidence="1">The sequence shown here is derived from an EMBL/GenBank/DDBJ whole genome shotgun (WGS) entry which is preliminary data.</text>
</comment>
<dbReference type="Gene3D" id="1.10.3210.10">
    <property type="entry name" value="Hypothetical protein af1432"/>
    <property type="match status" value="1"/>
</dbReference>
<sequence>MTAPIGDPSTTLALPEWAQVSDKRRAHIARVTALLDAWAPHVARDAAEAAAMRDAGLLHDALRDAPDALLRELSDDATSPVEVLHGPAAATLLARRGETRTDLLEAIRWHTLGSAEWGRVGRALYMADFLEPGRKFAAADRAFLAAHVPTDFDAVFRQVVRMRLEWSLREGKELFPQAVTLWNAVR</sequence>
<protein>
    <recommendedName>
        <fullName evidence="3">HD domain-containing protein</fullName>
    </recommendedName>
</protein>
<dbReference type="EMBL" id="BRXS01000006">
    <property type="protein sequence ID" value="GLC27336.1"/>
    <property type="molecule type" value="Genomic_DNA"/>
</dbReference>
<dbReference type="Proteomes" id="UP001161325">
    <property type="component" value="Unassembled WGS sequence"/>
</dbReference>
<keyword evidence="2" id="KW-1185">Reference proteome</keyword>
<name>A0AA37QED2_9BACT</name>
<dbReference type="AlphaFoldDB" id="A0AA37QED2"/>
<evidence type="ECO:0000313" key="2">
    <source>
        <dbReference type="Proteomes" id="UP001161325"/>
    </source>
</evidence>
<gene>
    <name evidence="1" type="ORF">rosag_38490</name>
</gene>
<proteinExistence type="predicted"/>